<keyword evidence="4" id="KW-1185">Reference proteome</keyword>
<gene>
    <name evidence="3" type="ORF">GCM10009819_25990</name>
</gene>
<dbReference type="RefSeq" id="WP_344374863.1">
    <property type="nucleotide sequence ID" value="NZ_BAAAPW010000004.1"/>
</dbReference>
<protein>
    <submittedName>
        <fullName evidence="3">SDR family oxidoreductase</fullName>
    </submittedName>
</protein>
<dbReference type="Pfam" id="PF13460">
    <property type="entry name" value="NAD_binding_10"/>
    <property type="match status" value="1"/>
</dbReference>
<name>A0ABN2UN07_9MICO</name>
<dbReference type="InterPro" id="IPR036291">
    <property type="entry name" value="NAD(P)-bd_dom_sf"/>
</dbReference>
<proteinExistence type="predicted"/>
<organism evidence="3 4">
    <name type="scientific">Agromyces tropicus</name>
    <dbReference type="NCBI Taxonomy" id="555371"/>
    <lineage>
        <taxon>Bacteria</taxon>
        <taxon>Bacillati</taxon>
        <taxon>Actinomycetota</taxon>
        <taxon>Actinomycetes</taxon>
        <taxon>Micrococcales</taxon>
        <taxon>Microbacteriaceae</taxon>
        <taxon>Agromyces</taxon>
    </lineage>
</organism>
<dbReference type="Pfam" id="PF11066">
    <property type="entry name" value="DUF2867"/>
    <property type="match status" value="1"/>
</dbReference>
<dbReference type="SUPFAM" id="SSF51735">
    <property type="entry name" value="NAD(P)-binding Rossmann-fold domains"/>
    <property type="match status" value="1"/>
</dbReference>
<evidence type="ECO:0000256" key="1">
    <source>
        <dbReference type="SAM" id="MobiDB-lite"/>
    </source>
</evidence>
<feature type="compositionally biased region" description="Low complexity" evidence="1">
    <location>
        <begin position="482"/>
        <end position="495"/>
    </location>
</feature>
<dbReference type="InterPro" id="IPR051207">
    <property type="entry name" value="ComplexI_NDUFA9_subunit"/>
</dbReference>
<dbReference type="Gene3D" id="3.40.50.720">
    <property type="entry name" value="NAD(P)-binding Rossmann-like Domain"/>
    <property type="match status" value="1"/>
</dbReference>
<reference evidence="3 4" key="1">
    <citation type="journal article" date="2019" name="Int. J. Syst. Evol. Microbiol.">
        <title>The Global Catalogue of Microorganisms (GCM) 10K type strain sequencing project: providing services to taxonomists for standard genome sequencing and annotation.</title>
        <authorList>
            <consortium name="The Broad Institute Genomics Platform"/>
            <consortium name="The Broad Institute Genome Sequencing Center for Infectious Disease"/>
            <person name="Wu L."/>
            <person name="Ma J."/>
        </authorList>
    </citation>
    <scope>NUCLEOTIDE SEQUENCE [LARGE SCALE GENOMIC DNA]</scope>
    <source>
        <strain evidence="3 4">JCM 15672</strain>
    </source>
</reference>
<dbReference type="PANTHER" id="PTHR12126">
    <property type="entry name" value="NADH-UBIQUINONE OXIDOREDUCTASE 39 KDA SUBUNIT-RELATED"/>
    <property type="match status" value="1"/>
</dbReference>
<comment type="caution">
    <text evidence="3">The sequence shown here is derived from an EMBL/GenBank/DDBJ whole genome shotgun (WGS) entry which is preliminary data.</text>
</comment>
<dbReference type="SUPFAM" id="SSF55961">
    <property type="entry name" value="Bet v1-like"/>
    <property type="match status" value="1"/>
</dbReference>
<accession>A0ABN2UN07</accession>
<dbReference type="EMBL" id="BAAAPW010000004">
    <property type="protein sequence ID" value="GAA2039675.1"/>
    <property type="molecule type" value="Genomic_DNA"/>
</dbReference>
<dbReference type="Proteomes" id="UP001501196">
    <property type="component" value="Unassembled WGS sequence"/>
</dbReference>
<sequence length="511" mass="56225">MRVLVTGATGYIGGRLVPRLAAAGHDVRVIVRRPERLRDVPWADDVEVVEGDLTDAAAVDRATRDVDVVYYLVHSMGGRGDFEDIELTIARNVAGAARRNGVGRIVYLGGLHPTDGPLSRHLRSRVRVGEILLASGVPTVVLQAGVIIGSGSTSFEMIRHLTEVLPYMPAPHWVRNFIQPIAVRDVLHYLIAAADVPPEVNRAFDIGGPDVLRYGQLMNGYAVEAGLHQRPIASLPVLTPWLAGQWVNLVTPIPRRLAVPIIESLQFDCVMREHDIDDVIPPPAEGLTPYRRAVRLALEREREGEVETSWRNAEVAGAPSDPLPSDPEWSGHVVYTDRRERRSSASVDDLWSVIEGVGGENGWYSFPLAWAIRGWIDKLFGGVGLRRGRRDPDTLHPGDAVDFWRVERIERPRFLRLRAEMRVPGRAWLEMSAEPEGSGSRYLQRAVFFPKGLAGRLYWWSIVPVHGIVFAGMANRITAEAEAAAAEDAPDAEPASSGRAHEAGAAPPGNR</sequence>
<evidence type="ECO:0000259" key="2">
    <source>
        <dbReference type="Pfam" id="PF13460"/>
    </source>
</evidence>
<dbReference type="InterPro" id="IPR016040">
    <property type="entry name" value="NAD(P)-bd_dom"/>
</dbReference>
<dbReference type="PANTHER" id="PTHR12126:SF11">
    <property type="entry name" value="NADH DEHYDROGENASE [UBIQUINONE] 1 ALPHA SUBCOMPLEX SUBUNIT 9, MITOCHONDRIAL"/>
    <property type="match status" value="1"/>
</dbReference>
<evidence type="ECO:0000313" key="4">
    <source>
        <dbReference type="Proteomes" id="UP001501196"/>
    </source>
</evidence>
<evidence type="ECO:0000313" key="3">
    <source>
        <dbReference type="EMBL" id="GAA2039675.1"/>
    </source>
</evidence>
<feature type="domain" description="NAD(P)-binding" evidence="2">
    <location>
        <begin position="7"/>
        <end position="115"/>
    </location>
</feature>
<dbReference type="InterPro" id="IPR021295">
    <property type="entry name" value="DUF2867"/>
</dbReference>
<feature type="region of interest" description="Disordered" evidence="1">
    <location>
        <begin position="482"/>
        <end position="511"/>
    </location>
</feature>